<accession>A0A5B7FLJ6</accession>
<gene>
    <name evidence="1" type="ORF">E2C01_040010</name>
</gene>
<evidence type="ECO:0000313" key="1">
    <source>
        <dbReference type="EMBL" id="MPC46295.1"/>
    </source>
</evidence>
<organism evidence="1 2">
    <name type="scientific">Portunus trituberculatus</name>
    <name type="common">Swimming crab</name>
    <name type="synonym">Neptunus trituberculatus</name>
    <dbReference type="NCBI Taxonomy" id="210409"/>
    <lineage>
        <taxon>Eukaryota</taxon>
        <taxon>Metazoa</taxon>
        <taxon>Ecdysozoa</taxon>
        <taxon>Arthropoda</taxon>
        <taxon>Crustacea</taxon>
        <taxon>Multicrustacea</taxon>
        <taxon>Malacostraca</taxon>
        <taxon>Eumalacostraca</taxon>
        <taxon>Eucarida</taxon>
        <taxon>Decapoda</taxon>
        <taxon>Pleocyemata</taxon>
        <taxon>Brachyura</taxon>
        <taxon>Eubrachyura</taxon>
        <taxon>Portunoidea</taxon>
        <taxon>Portunidae</taxon>
        <taxon>Portuninae</taxon>
        <taxon>Portunus</taxon>
    </lineage>
</organism>
<protein>
    <submittedName>
        <fullName evidence="1">Uncharacterized protein</fullName>
    </submittedName>
</protein>
<evidence type="ECO:0000313" key="2">
    <source>
        <dbReference type="Proteomes" id="UP000324222"/>
    </source>
</evidence>
<name>A0A5B7FLJ6_PORTR</name>
<proteinExistence type="predicted"/>
<dbReference type="Proteomes" id="UP000324222">
    <property type="component" value="Unassembled WGS sequence"/>
</dbReference>
<comment type="caution">
    <text evidence="1">The sequence shown here is derived from an EMBL/GenBank/DDBJ whole genome shotgun (WGS) entry which is preliminary data.</text>
</comment>
<dbReference type="EMBL" id="VSRR010007139">
    <property type="protein sequence ID" value="MPC46295.1"/>
    <property type="molecule type" value="Genomic_DNA"/>
</dbReference>
<dbReference type="AlphaFoldDB" id="A0A5B7FLJ6"/>
<keyword evidence="2" id="KW-1185">Reference proteome</keyword>
<reference evidence="1 2" key="1">
    <citation type="submission" date="2019-05" db="EMBL/GenBank/DDBJ databases">
        <title>Another draft genome of Portunus trituberculatus and its Hox gene families provides insights of decapod evolution.</title>
        <authorList>
            <person name="Jeong J.-H."/>
            <person name="Song I."/>
            <person name="Kim S."/>
            <person name="Choi T."/>
            <person name="Kim D."/>
            <person name="Ryu S."/>
            <person name="Kim W."/>
        </authorList>
    </citation>
    <scope>NUCLEOTIDE SEQUENCE [LARGE SCALE GENOMIC DNA]</scope>
    <source>
        <tissue evidence="1">Muscle</tissue>
    </source>
</reference>
<sequence>MLGTGEGRGGNTHYTGLRLNTWWADKTQWECGSKASPGNHLLHPTQLRVAMVNQGEVEMEAAKKRAPKKAGRSKKRCQAQKGSEIWLASWAGGSWHACVQR</sequence>